<dbReference type="GO" id="GO:0016491">
    <property type="term" value="F:oxidoreductase activity"/>
    <property type="evidence" value="ECO:0007669"/>
    <property type="project" value="TreeGrafter"/>
</dbReference>
<evidence type="ECO:0000256" key="1">
    <source>
        <dbReference type="SAM" id="SignalP"/>
    </source>
</evidence>
<dbReference type="InterPro" id="IPR050464">
    <property type="entry name" value="Zeta_carotene_desat/Oxidored"/>
</dbReference>
<sequence length="470" mass="50721">MRPRTAFAGIAWLQVSVADSSAQFDTASYVADNVITRDVAIIGGGATGTYAGVSLRDLNQSVILIEKNDYLGGHTNTYVDPNTGSHVDYGVQFYHNDSITQAFHKRLGIPLAGPSGSDKVSKLYVDFTKSVIVDNYTVSPIDSEYIDELKKYPYLDDGFSLPDNLPDDLLLPWSEYIRKHNVTKSAHGVFQAPGPAGNPLKRLSLYVFNFVNSVVVSELSGNIVHNPNNDNSALFRKAQTVIGTSNVLLSSTVVAGRRSRSGVELVVTTPKGRKLIHARQLVVAAPPRADNLAPLGLDQRESQVLSQVGGYPFYAGLVGNTGLPVGFSYTNVGVDSDFQVQEPPCMIAISPAPAGQGLFYYTYSSVEPLTEAEVEAAATDSIKNLQVALREKGADTTANPTFVAFADHSPFHLEQSVESIKNGFYKNMYALQGYRSTWYVGALFVLSSSQLWNNTAALLPAIVAAAKAPL</sequence>
<comment type="caution">
    <text evidence="2">The sequence shown here is derived from an EMBL/GenBank/DDBJ whole genome shotgun (WGS) entry which is preliminary data.</text>
</comment>
<keyword evidence="1" id="KW-0732">Signal</keyword>
<keyword evidence="3" id="KW-1185">Reference proteome</keyword>
<dbReference type="Gene3D" id="1.10.405.20">
    <property type="match status" value="1"/>
</dbReference>
<dbReference type="Gene3D" id="3.30.70.1990">
    <property type="match status" value="1"/>
</dbReference>
<organism evidence="2 3">
    <name type="scientific">Purpureocillium lavendulum</name>
    <dbReference type="NCBI Taxonomy" id="1247861"/>
    <lineage>
        <taxon>Eukaryota</taxon>
        <taxon>Fungi</taxon>
        <taxon>Dikarya</taxon>
        <taxon>Ascomycota</taxon>
        <taxon>Pezizomycotina</taxon>
        <taxon>Sordariomycetes</taxon>
        <taxon>Hypocreomycetidae</taxon>
        <taxon>Hypocreales</taxon>
        <taxon>Ophiocordycipitaceae</taxon>
        <taxon>Purpureocillium</taxon>
    </lineage>
</organism>
<dbReference type="AlphaFoldDB" id="A0AB34FTQ6"/>
<dbReference type="Gene3D" id="3.50.50.60">
    <property type="entry name" value="FAD/NAD(P)-binding domain"/>
    <property type="match status" value="1"/>
</dbReference>
<dbReference type="PANTHER" id="PTHR42923:SF26">
    <property type="entry name" value="FMN REDUCTASE LOT6, PUTATIVE (AFU_ORTHOLOGUE AFUA_7G06600)-RELATED"/>
    <property type="match status" value="1"/>
</dbReference>
<dbReference type="EMBL" id="JAQHRD010000003">
    <property type="protein sequence ID" value="KAJ6442764.1"/>
    <property type="molecule type" value="Genomic_DNA"/>
</dbReference>
<feature type="signal peptide" evidence="1">
    <location>
        <begin position="1"/>
        <end position="22"/>
    </location>
</feature>
<evidence type="ECO:0000313" key="2">
    <source>
        <dbReference type="EMBL" id="KAJ6442764.1"/>
    </source>
</evidence>
<protein>
    <submittedName>
        <fullName evidence="2">Beta-cyclopiazonate dehydrogenase</fullName>
    </submittedName>
</protein>
<dbReference type="PANTHER" id="PTHR42923">
    <property type="entry name" value="PROTOPORPHYRINOGEN OXIDASE"/>
    <property type="match status" value="1"/>
</dbReference>
<dbReference type="SUPFAM" id="SSF51905">
    <property type="entry name" value="FAD/NAD(P)-binding domain"/>
    <property type="match status" value="1"/>
</dbReference>
<dbReference type="Pfam" id="PF13450">
    <property type="entry name" value="NAD_binding_8"/>
    <property type="match status" value="1"/>
</dbReference>
<gene>
    <name evidence="2" type="ORF">O9K51_03939</name>
</gene>
<feature type="chain" id="PRO_5044271458" evidence="1">
    <location>
        <begin position="23"/>
        <end position="470"/>
    </location>
</feature>
<reference evidence="2" key="1">
    <citation type="submission" date="2023-01" db="EMBL/GenBank/DDBJ databases">
        <title>The growth and conidiation of Purpureocillium lavendulum are regulated by nitrogen source and histone H3K14 acetylation.</title>
        <authorList>
            <person name="Tang P."/>
            <person name="Han J."/>
            <person name="Zhang C."/>
            <person name="Tang P."/>
            <person name="Qi F."/>
            <person name="Zhang K."/>
            <person name="Liang L."/>
        </authorList>
    </citation>
    <scope>NUCLEOTIDE SEQUENCE</scope>
    <source>
        <strain evidence="2">YMF1.00683</strain>
    </source>
</reference>
<name>A0AB34FTQ6_9HYPO</name>
<dbReference type="InterPro" id="IPR036188">
    <property type="entry name" value="FAD/NAD-bd_sf"/>
</dbReference>
<evidence type="ECO:0000313" key="3">
    <source>
        <dbReference type="Proteomes" id="UP001163105"/>
    </source>
</evidence>
<accession>A0AB34FTQ6</accession>
<proteinExistence type="predicted"/>
<dbReference type="Proteomes" id="UP001163105">
    <property type="component" value="Unassembled WGS sequence"/>
</dbReference>